<feature type="region of interest" description="Disordered" evidence="1">
    <location>
        <begin position="28"/>
        <end position="70"/>
    </location>
</feature>
<dbReference type="Proteomes" id="UP000240883">
    <property type="component" value="Unassembled WGS sequence"/>
</dbReference>
<reference evidence="2 3" key="1">
    <citation type="journal article" date="2018" name="Front. Microbiol.">
        <title>Genome-Wide Analysis of Corynespora cassiicola Leaf Fall Disease Putative Effectors.</title>
        <authorList>
            <person name="Lopez D."/>
            <person name="Ribeiro S."/>
            <person name="Label P."/>
            <person name="Fumanal B."/>
            <person name="Venisse J.S."/>
            <person name="Kohler A."/>
            <person name="de Oliveira R.R."/>
            <person name="Labutti K."/>
            <person name="Lipzen A."/>
            <person name="Lail K."/>
            <person name="Bauer D."/>
            <person name="Ohm R.A."/>
            <person name="Barry K.W."/>
            <person name="Spatafora J."/>
            <person name="Grigoriev I.V."/>
            <person name="Martin F.M."/>
            <person name="Pujade-Renaud V."/>
        </authorList>
    </citation>
    <scope>NUCLEOTIDE SEQUENCE [LARGE SCALE GENOMIC DNA]</scope>
    <source>
        <strain evidence="2 3">Philippines</strain>
    </source>
</reference>
<gene>
    <name evidence="2" type="ORF">BS50DRAFT_268144</name>
</gene>
<evidence type="ECO:0000313" key="3">
    <source>
        <dbReference type="Proteomes" id="UP000240883"/>
    </source>
</evidence>
<name>A0A2T2NZG1_CORCC</name>
<protein>
    <recommendedName>
        <fullName evidence="4">Zn(2)-C6 fungal-type domain-containing protein</fullName>
    </recommendedName>
</protein>
<evidence type="ECO:0000313" key="2">
    <source>
        <dbReference type="EMBL" id="PSN70793.1"/>
    </source>
</evidence>
<evidence type="ECO:0000256" key="1">
    <source>
        <dbReference type="SAM" id="MobiDB-lite"/>
    </source>
</evidence>
<dbReference type="AlphaFoldDB" id="A0A2T2NZG1"/>
<dbReference type="EMBL" id="KZ678131">
    <property type="protein sequence ID" value="PSN70793.1"/>
    <property type="molecule type" value="Genomic_DNA"/>
</dbReference>
<keyword evidence="3" id="KW-1185">Reference proteome</keyword>
<proteinExistence type="predicted"/>
<organism evidence="2 3">
    <name type="scientific">Corynespora cassiicola Philippines</name>
    <dbReference type="NCBI Taxonomy" id="1448308"/>
    <lineage>
        <taxon>Eukaryota</taxon>
        <taxon>Fungi</taxon>
        <taxon>Dikarya</taxon>
        <taxon>Ascomycota</taxon>
        <taxon>Pezizomycotina</taxon>
        <taxon>Dothideomycetes</taxon>
        <taxon>Pleosporomycetidae</taxon>
        <taxon>Pleosporales</taxon>
        <taxon>Corynesporascaceae</taxon>
        <taxon>Corynespora</taxon>
    </lineage>
</organism>
<sequence length="160" mass="17888">MRPLQGPKDLPGATGCANCVRRSAVCHFSPLQKPRRKKRRGEAVATTRTTTLAPSPAKSDDTQNRDESDEYVAQDMSQYDGLQELYVDRLLANPHPESSQHAQATSLHGLNVFGTSLIQYRPQRGFQSNESQGMNILSPSFPRLVWRHWPSNLATIESLD</sequence>
<evidence type="ECO:0008006" key="4">
    <source>
        <dbReference type="Google" id="ProtNLM"/>
    </source>
</evidence>
<accession>A0A2T2NZG1</accession>